<dbReference type="EMBL" id="JAAGNC010000126">
    <property type="protein sequence ID" value="NEC58725.1"/>
    <property type="molecule type" value="Genomic_DNA"/>
</dbReference>
<dbReference type="RefSeq" id="WP_157905045.1">
    <property type="nucleotide sequence ID" value="NZ_JAAGNC010000126.1"/>
</dbReference>
<proteinExistence type="predicted"/>
<comment type="caution">
    <text evidence="1">The sequence shown here is derived from an EMBL/GenBank/DDBJ whole genome shotgun (WGS) entry which is preliminary data.</text>
</comment>
<name>A0ABX0BT61_9PSEU</name>
<evidence type="ECO:0000313" key="1">
    <source>
        <dbReference type="EMBL" id="NEC58725.1"/>
    </source>
</evidence>
<organism evidence="1 2">
    <name type="scientific">Amycolatopsis rubida</name>
    <dbReference type="NCBI Taxonomy" id="112413"/>
    <lineage>
        <taxon>Bacteria</taxon>
        <taxon>Bacillati</taxon>
        <taxon>Actinomycetota</taxon>
        <taxon>Actinomycetes</taxon>
        <taxon>Pseudonocardiales</taxon>
        <taxon>Pseudonocardiaceae</taxon>
        <taxon>Amycolatopsis</taxon>
    </lineage>
</organism>
<gene>
    <name evidence="1" type="ORF">G3I59_24765</name>
</gene>
<sequence length="53" mass="5650">MLADVVYENARDLTDPCLAPFGASAATVGAGVSAEETAARAVRLFSAQFWIYR</sequence>
<reference evidence="1 2" key="1">
    <citation type="submission" date="2020-01" db="EMBL/GenBank/DDBJ databases">
        <title>Insect and environment-associated Actinomycetes.</title>
        <authorList>
            <person name="Currrie C."/>
            <person name="Chevrette M."/>
            <person name="Carlson C."/>
            <person name="Stubbendieck R."/>
            <person name="Wendt-Pienkowski E."/>
        </authorList>
    </citation>
    <scope>NUCLEOTIDE SEQUENCE [LARGE SCALE GENOMIC DNA]</scope>
    <source>
        <strain evidence="1 2">SID8386</strain>
    </source>
</reference>
<accession>A0ABX0BT61</accession>
<protein>
    <submittedName>
        <fullName evidence="1">MFS transporter</fullName>
    </submittedName>
</protein>
<evidence type="ECO:0000313" key="2">
    <source>
        <dbReference type="Proteomes" id="UP000470404"/>
    </source>
</evidence>
<dbReference type="Proteomes" id="UP000470404">
    <property type="component" value="Unassembled WGS sequence"/>
</dbReference>
<keyword evidence="2" id="KW-1185">Reference proteome</keyword>